<reference evidence="4" key="2">
    <citation type="journal article" date="2019" name="Genome Biol. Evol.">
        <title>Day and night: Metabolic profiles and evolutionary relationships of six axenic non-marine cyanobacteria.</title>
        <authorList>
            <person name="Will S.E."/>
            <person name="Henke P."/>
            <person name="Boedeker C."/>
            <person name="Huang S."/>
            <person name="Brinkmann H."/>
            <person name="Rohde M."/>
            <person name="Jarek M."/>
            <person name="Friedl T."/>
            <person name="Seufert S."/>
            <person name="Schumacher M."/>
            <person name="Overmann J."/>
            <person name="Neumann-Schaal M."/>
            <person name="Petersen J."/>
        </authorList>
    </citation>
    <scope>NUCLEOTIDE SEQUENCE [LARGE SCALE GENOMIC DNA]</scope>
    <source>
        <strain evidence="4">PCC 7102</strain>
    </source>
</reference>
<dbReference type="RefSeq" id="WP_233787347.1">
    <property type="nucleotide sequence ID" value="NZ_RSCL01000022.1"/>
</dbReference>
<feature type="domain" description="Transposase IS204/IS1001/IS1096/IS1165 helix-turn-helix" evidence="2">
    <location>
        <begin position="87"/>
        <end position="136"/>
    </location>
</feature>
<dbReference type="InterPro" id="IPR032877">
    <property type="entry name" value="Transposase_HTH"/>
</dbReference>
<organism evidence="4 5">
    <name type="scientific">Dulcicalothrix desertica PCC 7102</name>
    <dbReference type="NCBI Taxonomy" id="232991"/>
    <lineage>
        <taxon>Bacteria</taxon>
        <taxon>Bacillati</taxon>
        <taxon>Cyanobacteriota</taxon>
        <taxon>Cyanophyceae</taxon>
        <taxon>Nostocales</taxon>
        <taxon>Calotrichaceae</taxon>
        <taxon>Dulcicalothrix</taxon>
    </lineage>
</organism>
<sequence>MKRVLTQLLNLSYVVVESSLEEGSVLILSVSKKTKNAVCPQCGKKSEHLHQNQNYLVKDLPMGDKEVILNVNRRRFKCKTCRKTFNEKLDFVGARKTYTHRYAENIVKQLISSNVSNVAENNGLTDEEVNSMLEDVAQNILPINLNNLRRLGIDEISLVKGQGKYIVVLVDIDSGKLIGLVKERKQIEIENVMKSWGEEVIERIEEVSMDMTLHSTWKNGAALLLKFWVSRDISF</sequence>
<protein>
    <recommendedName>
        <fullName evidence="6">Transposase IS204/IS1001/IS1096/IS1165 zinc-finger domain-containing protein</fullName>
    </recommendedName>
</protein>
<reference evidence="4" key="1">
    <citation type="submission" date="2018-12" db="EMBL/GenBank/DDBJ databases">
        <authorList>
            <person name="Will S."/>
            <person name="Neumann-Schaal M."/>
            <person name="Henke P."/>
        </authorList>
    </citation>
    <scope>NUCLEOTIDE SEQUENCE</scope>
    <source>
        <strain evidence="4">PCC 7102</strain>
    </source>
</reference>
<evidence type="ECO:0000259" key="2">
    <source>
        <dbReference type="Pfam" id="PF13542"/>
    </source>
</evidence>
<dbReference type="Proteomes" id="UP000271624">
    <property type="component" value="Unassembled WGS sequence"/>
</dbReference>
<dbReference type="AlphaFoldDB" id="A0A3S1AHN0"/>
<evidence type="ECO:0000259" key="1">
    <source>
        <dbReference type="Pfam" id="PF01610"/>
    </source>
</evidence>
<proteinExistence type="predicted"/>
<dbReference type="InterPro" id="IPR029261">
    <property type="entry name" value="Transposase_Znf"/>
</dbReference>
<evidence type="ECO:0008006" key="6">
    <source>
        <dbReference type="Google" id="ProtNLM"/>
    </source>
</evidence>
<dbReference type="InterPro" id="IPR047951">
    <property type="entry name" value="Transpos_ISL3"/>
</dbReference>
<dbReference type="Pfam" id="PF13542">
    <property type="entry name" value="HTH_Tnp_ISL3"/>
    <property type="match status" value="1"/>
</dbReference>
<evidence type="ECO:0000259" key="3">
    <source>
        <dbReference type="Pfam" id="PF14690"/>
    </source>
</evidence>
<accession>A0A3S1AHN0</accession>
<keyword evidence="5" id="KW-1185">Reference proteome</keyword>
<comment type="caution">
    <text evidence="4">The sequence shown here is derived from an EMBL/GenBank/DDBJ whole genome shotgun (WGS) entry which is preliminary data.</text>
</comment>
<dbReference type="PANTHER" id="PTHR33498:SF1">
    <property type="entry name" value="TRANSPOSASE FOR INSERTION SEQUENCE ELEMENT IS1557"/>
    <property type="match status" value="1"/>
</dbReference>
<dbReference type="Pfam" id="PF14690">
    <property type="entry name" value="Zn_ribbon_ISL3"/>
    <property type="match status" value="1"/>
</dbReference>
<evidence type="ECO:0000313" key="5">
    <source>
        <dbReference type="Proteomes" id="UP000271624"/>
    </source>
</evidence>
<gene>
    <name evidence="4" type="ORF">DSM106972_072870</name>
</gene>
<feature type="domain" description="Transposase IS204/IS1001/IS1096/IS1165 zinc-finger" evidence="3">
    <location>
        <begin position="37"/>
        <end position="81"/>
    </location>
</feature>
<dbReference type="EMBL" id="RSCL01000022">
    <property type="protein sequence ID" value="RUT00878.1"/>
    <property type="molecule type" value="Genomic_DNA"/>
</dbReference>
<dbReference type="InterPro" id="IPR002560">
    <property type="entry name" value="Transposase_DDE"/>
</dbReference>
<dbReference type="PANTHER" id="PTHR33498">
    <property type="entry name" value="TRANSPOSASE FOR INSERTION SEQUENCE ELEMENT IS1557"/>
    <property type="match status" value="1"/>
</dbReference>
<feature type="domain" description="Transposase IS204/IS1001/IS1096/IS1165 DDE" evidence="1">
    <location>
        <begin position="151"/>
        <end position="212"/>
    </location>
</feature>
<evidence type="ECO:0000313" key="4">
    <source>
        <dbReference type="EMBL" id="RUT00878.1"/>
    </source>
</evidence>
<name>A0A3S1AHN0_9CYAN</name>
<dbReference type="Pfam" id="PF01610">
    <property type="entry name" value="DDE_Tnp_ISL3"/>
    <property type="match status" value="1"/>
</dbReference>